<feature type="compositionally biased region" description="Low complexity" evidence="1">
    <location>
        <begin position="468"/>
        <end position="485"/>
    </location>
</feature>
<dbReference type="EMBL" id="MU004308">
    <property type="protein sequence ID" value="KAF2659223.1"/>
    <property type="molecule type" value="Genomic_DNA"/>
</dbReference>
<feature type="compositionally biased region" description="Polar residues" evidence="1">
    <location>
        <begin position="163"/>
        <end position="173"/>
    </location>
</feature>
<feature type="compositionally biased region" description="Polar residues" evidence="1">
    <location>
        <begin position="81"/>
        <end position="95"/>
    </location>
</feature>
<evidence type="ECO:0000313" key="3">
    <source>
        <dbReference type="Proteomes" id="UP000799324"/>
    </source>
</evidence>
<proteinExistence type="predicted"/>
<gene>
    <name evidence="2" type="ORF">K491DRAFT_203098</name>
</gene>
<feature type="compositionally biased region" description="Polar residues" evidence="1">
    <location>
        <begin position="232"/>
        <end position="241"/>
    </location>
</feature>
<evidence type="ECO:0000313" key="2">
    <source>
        <dbReference type="EMBL" id="KAF2659223.1"/>
    </source>
</evidence>
<feature type="compositionally biased region" description="Pro residues" evidence="1">
    <location>
        <begin position="317"/>
        <end position="335"/>
    </location>
</feature>
<feature type="compositionally biased region" description="Basic and acidic residues" evidence="1">
    <location>
        <begin position="174"/>
        <end position="186"/>
    </location>
</feature>
<feature type="region of interest" description="Disordered" evidence="1">
    <location>
        <begin position="29"/>
        <end position="528"/>
    </location>
</feature>
<feature type="compositionally biased region" description="Polar residues" evidence="1">
    <location>
        <begin position="345"/>
        <end position="367"/>
    </location>
</feature>
<evidence type="ECO:0000256" key="1">
    <source>
        <dbReference type="SAM" id="MobiDB-lite"/>
    </source>
</evidence>
<keyword evidence="3" id="KW-1185">Reference proteome</keyword>
<accession>A0A6A6TJT0</accession>
<feature type="compositionally biased region" description="Pro residues" evidence="1">
    <location>
        <begin position="43"/>
        <end position="67"/>
    </location>
</feature>
<feature type="compositionally biased region" description="Polar residues" evidence="1">
    <location>
        <begin position="390"/>
        <end position="418"/>
    </location>
</feature>
<organism evidence="2 3">
    <name type="scientific">Lophiostoma macrostomum CBS 122681</name>
    <dbReference type="NCBI Taxonomy" id="1314788"/>
    <lineage>
        <taxon>Eukaryota</taxon>
        <taxon>Fungi</taxon>
        <taxon>Dikarya</taxon>
        <taxon>Ascomycota</taxon>
        <taxon>Pezizomycotina</taxon>
        <taxon>Dothideomycetes</taxon>
        <taxon>Pleosporomycetidae</taxon>
        <taxon>Pleosporales</taxon>
        <taxon>Lophiostomataceae</taxon>
        <taxon>Lophiostoma</taxon>
    </lineage>
</organism>
<feature type="compositionally biased region" description="Low complexity" evidence="1">
    <location>
        <begin position="447"/>
        <end position="460"/>
    </location>
</feature>
<dbReference type="AlphaFoldDB" id="A0A6A6TJT0"/>
<feature type="compositionally biased region" description="Basic and acidic residues" evidence="1">
    <location>
        <begin position="249"/>
        <end position="287"/>
    </location>
</feature>
<reference evidence="2" key="1">
    <citation type="journal article" date="2020" name="Stud. Mycol.">
        <title>101 Dothideomycetes genomes: a test case for predicting lifestyles and emergence of pathogens.</title>
        <authorList>
            <person name="Haridas S."/>
            <person name="Albert R."/>
            <person name="Binder M."/>
            <person name="Bloem J."/>
            <person name="Labutti K."/>
            <person name="Salamov A."/>
            <person name="Andreopoulos B."/>
            <person name="Baker S."/>
            <person name="Barry K."/>
            <person name="Bills G."/>
            <person name="Bluhm B."/>
            <person name="Cannon C."/>
            <person name="Castanera R."/>
            <person name="Culley D."/>
            <person name="Daum C."/>
            <person name="Ezra D."/>
            <person name="Gonzalez J."/>
            <person name="Henrissat B."/>
            <person name="Kuo A."/>
            <person name="Liang C."/>
            <person name="Lipzen A."/>
            <person name="Lutzoni F."/>
            <person name="Magnuson J."/>
            <person name="Mondo S."/>
            <person name="Nolan M."/>
            <person name="Ohm R."/>
            <person name="Pangilinan J."/>
            <person name="Park H.-J."/>
            <person name="Ramirez L."/>
            <person name="Alfaro M."/>
            <person name="Sun H."/>
            <person name="Tritt A."/>
            <person name="Yoshinaga Y."/>
            <person name="Zwiers L.-H."/>
            <person name="Turgeon B."/>
            <person name="Goodwin S."/>
            <person name="Spatafora J."/>
            <person name="Crous P."/>
            <person name="Grigoriev I."/>
        </authorList>
    </citation>
    <scope>NUCLEOTIDE SEQUENCE</scope>
    <source>
        <strain evidence="2">CBS 122681</strain>
    </source>
</reference>
<name>A0A6A6TJT0_9PLEO</name>
<protein>
    <submittedName>
        <fullName evidence="2">Uncharacterized protein</fullName>
    </submittedName>
</protein>
<dbReference type="OrthoDB" id="5425130at2759"/>
<feature type="compositionally biased region" description="Polar residues" evidence="1">
    <location>
        <begin position="188"/>
        <end position="199"/>
    </location>
</feature>
<feature type="compositionally biased region" description="Polar residues" evidence="1">
    <location>
        <begin position="30"/>
        <end position="39"/>
    </location>
</feature>
<sequence length="649" mass="70048">MTAVMTAQPGLGLTAPSSRQDIISALLNDYGNSFGQGDTSPYAPSPVPAIKELPPPPPDSNEKPLPPAMMRFQLRVDEPGTPQSFSSQRSNSIEQPSKIIFRSMSRGSKPASLKLKKSNGSTAEVPTPPPPAPPKDESSAPEEAFEDRPPPPPPKKSERRNSARQASATMGNRTSKEGRRDSKDPENEQAQTKRSQSNQEMKRKPVPPPSNTKKFVSLADLQKGPRGRSIAPTGTTASDETPSPAPQLEARKPVPPRKEEQSRVPSPPRKETESRRPSPPRREDGSRQRSPPRSSHEEAPRNALSGLRPTFNENQLPPTPDPQPPVKDTPLPVPPRKVFAGLPSNPRSKGSATPTSAQPLQSKSSTGFDIIKTSKPASAISTIRPDTITPDLTPNPETTEANQSQQAASRPTLASTVQGALRRPQSPDSPLSEEDSRRPFSFEAVTPAPSQKPAQQQTPQQQPPPPALTTSPDSPDSPDSPVSPISSPPPAIAQFPPRTTSRPAADPTRPQQPQTISNSISRPTSPPADFVPLTVAPIAVPARPITAKQLDCYTNHALFSEYMSRFQRTACMVCGKSERGVRCSCSYCMLHLCVTCRDELRVVPGRNLSVFLREKGVELGKEEQEKGGMPSVVVWGAEEGGEGRDQDFS</sequence>
<feature type="compositionally biased region" description="Polar residues" evidence="1">
    <location>
        <begin position="509"/>
        <end position="523"/>
    </location>
</feature>
<dbReference type="Proteomes" id="UP000799324">
    <property type="component" value="Unassembled WGS sequence"/>
</dbReference>